<gene>
    <name evidence="2" type="ORF">PIB30_011516</name>
</gene>
<dbReference type="Proteomes" id="UP001341840">
    <property type="component" value="Unassembled WGS sequence"/>
</dbReference>
<evidence type="ECO:0000313" key="2">
    <source>
        <dbReference type="EMBL" id="MED6144012.1"/>
    </source>
</evidence>
<organism evidence="2 3">
    <name type="scientific">Stylosanthes scabra</name>
    <dbReference type="NCBI Taxonomy" id="79078"/>
    <lineage>
        <taxon>Eukaryota</taxon>
        <taxon>Viridiplantae</taxon>
        <taxon>Streptophyta</taxon>
        <taxon>Embryophyta</taxon>
        <taxon>Tracheophyta</taxon>
        <taxon>Spermatophyta</taxon>
        <taxon>Magnoliopsida</taxon>
        <taxon>eudicotyledons</taxon>
        <taxon>Gunneridae</taxon>
        <taxon>Pentapetalae</taxon>
        <taxon>rosids</taxon>
        <taxon>fabids</taxon>
        <taxon>Fabales</taxon>
        <taxon>Fabaceae</taxon>
        <taxon>Papilionoideae</taxon>
        <taxon>50 kb inversion clade</taxon>
        <taxon>dalbergioids sensu lato</taxon>
        <taxon>Dalbergieae</taxon>
        <taxon>Pterocarpus clade</taxon>
        <taxon>Stylosanthes</taxon>
    </lineage>
</organism>
<evidence type="ECO:0000313" key="3">
    <source>
        <dbReference type="Proteomes" id="UP001341840"/>
    </source>
</evidence>
<feature type="compositionally biased region" description="Basic residues" evidence="1">
    <location>
        <begin position="7"/>
        <end position="23"/>
    </location>
</feature>
<protein>
    <submittedName>
        <fullName evidence="2">Uncharacterized protein</fullName>
    </submittedName>
</protein>
<dbReference type="EMBL" id="JASCZI010090649">
    <property type="protein sequence ID" value="MED6144012.1"/>
    <property type="molecule type" value="Genomic_DNA"/>
</dbReference>
<feature type="compositionally biased region" description="Basic and acidic residues" evidence="1">
    <location>
        <begin position="29"/>
        <end position="39"/>
    </location>
</feature>
<proteinExistence type="predicted"/>
<reference evidence="2 3" key="1">
    <citation type="journal article" date="2023" name="Plants (Basel)">
        <title>Bridging the Gap: Combining Genomics and Transcriptomics Approaches to Understand Stylosanthes scabra, an Orphan Legume from the Brazilian Caatinga.</title>
        <authorList>
            <person name="Ferreira-Neto J.R.C."/>
            <person name="da Silva M.D."/>
            <person name="Binneck E."/>
            <person name="de Melo N.F."/>
            <person name="da Silva R.H."/>
            <person name="de Melo A.L.T.M."/>
            <person name="Pandolfi V."/>
            <person name="Bustamante F.O."/>
            <person name="Brasileiro-Vidal A.C."/>
            <person name="Benko-Iseppon A.M."/>
        </authorList>
    </citation>
    <scope>NUCLEOTIDE SEQUENCE [LARGE SCALE GENOMIC DNA]</scope>
    <source>
        <tissue evidence="2">Leaves</tissue>
    </source>
</reference>
<name>A0ABU6T5N4_9FABA</name>
<evidence type="ECO:0000256" key="1">
    <source>
        <dbReference type="SAM" id="MobiDB-lite"/>
    </source>
</evidence>
<comment type="caution">
    <text evidence="2">The sequence shown here is derived from an EMBL/GenBank/DDBJ whole genome shotgun (WGS) entry which is preliminary data.</text>
</comment>
<accession>A0ABU6T5N4</accession>
<feature type="region of interest" description="Disordered" evidence="1">
    <location>
        <begin position="1"/>
        <end position="51"/>
    </location>
</feature>
<sequence length="108" mass="12028">MHSGRPSFRRKLSTRSSSRRLRQLSKLEPVPEKSDDIRSENPNPWILSTDKGPNLQLVAGTLAGGPPAATVSRDVSFCPTWKQKPHSHLLLPMVRCYRKPSSSPLDPS</sequence>
<keyword evidence="3" id="KW-1185">Reference proteome</keyword>